<dbReference type="Proteomes" id="UP000572540">
    <property type="component" value="Unassembled WGS sequence"/>
</dbReference>
<accession>A0A7Y9W373</accession>
<reference evidence="1 2" key="1">
    <citation type="submission" date="2020-07" db="EMBL/GenBank/DDBJ databases">
        <title>Exploring microbial biodiversity for novel pathways involved in the catabolism of aromatic compounds derived from lignin.</title>
        <authorList>
            <person name="Elkins J."/>
        </authorList>
    </citation>
    <scope>NUCLEOTIDE SEQUENCE [LARGE SCALE GENOMIC DNA]</scope>
    <source>
        <strain evidence="1 2">H2C3B</strain>
    </source>
</reference>
<evidence type="ECO:0000313" key="1">
    <source>
        <dbReference type="EMBL" id="NYH12900.1"/>
    </source>
</evidence>
<sequence length="74" mass="8503">MEWANFHRLQDKIMRKGVGFARTEVGAYLCHKGVGFELLLLWILLAQSRDGTNPKIKFRLAGDVFLNSYFGEID</sequence>
<evidence type="ECO:0000313" key="2">
    <source>
        <dbReference type="Proteomes" id="UP000572540"/>
    </source>
</evidence>
<proteinExistence type="predicted"/>
<gene>
    <name evidence="1" type="ORF">GGD41_000128</name>
</gene>
<dbReference type="AlphaFoldDB" id="A0A7Y9W373"/>
<organism evidence="1 2">
    <name type="scientific">Paraburkholderia bryophila</name>
    <dbReference type="NCBI Taxonomy" id="420952"/>
    <lineage>
        <taxon>Bacteria</taxon>
        <taxon>Pseudomonadati</taxon>
        <taxon>Pseudomonadota</taxon>
        <taxon>Betaproteobacteria</taxon>
        <taxon>Burkholderiales</taxon>
        <taxon>Burkholderiaceae</taxon>
        <taxon>Paraburkholderia</taxon>
    </lineage>
</organism>
<protein>
    <submittedName>
        <fullName evidence="1">Uncharacterized protein</fullName>
    </submittedName>
</protein>
<comment type="caution">
    <text evidence="1">The sequence shown here is derived from an EMBL/GenBank/DDBJ whole genome shotgun (WGS) entry which is preliminary data.</text>
</comment>
<name>A0A7Y9W373_9BURK</name>
<dbReference type="EMBL" id="JACCAU010000001">
    <property type="protein sequence ID" value="NYH12900.1"/>
    <property type="molecule type" value="Genomic_DNA"/>
</dbReference>